<sequence length="126" mass="13232">MKLNPGERSILAGFVDERAAQAAKQELQSAGFNTVQIDRVSEQPDPTDIDSRRPALGGAGSNAAAVLFDGEGSLSEDRRPLLAAMPEVSGMAGEAQREAPFLLTAVVSAERLDEALQIIRARGGDA</sequence>
<reference evidence="1 2" key="1">
    <citation type="submission" date="2021-03" db="EMBL/GenBank/DDBJ databases">
        <title>Genomic Encyclopedia of Type Strains, Phase IV (KMG-IV): sequencing the most valuable type-strain genomes for metagenomic binning, comparative biology and taxonomic classification.</title>
        <authorList>
            <person name="Goeker M."/>
        </authorList>
    </citation>
    <scope>NUCLEOTIDE SEQUENCE [LARGE SCALE GENOMIC DNA]</scope>
    <source>
        <strain evidence="1 2">DSM 27138</strain>
    </source>
</reference>
<evidence type="ECO:0000313" key="2">
    <source>
        <dbReference type="Proteomes" id="UP001519289"/>
    </source>
</evidence>
<comment type="caution">
    <text evidence="1">The sequence shown here is derived from an EMBL/GenBank/DDBJ whole genome shotgun (WGS) entry which is preliminary data.</text>
</comment>
<protein>
    <recommendedName>
        <fullName evidence="3">SPOR domain-containing protein</fullName>
    </recommendedName>
</protein>
<evidence type="ECO:0008006" key="3">
    <source>
        <dbReference type="Google" id="ProtNLM"/>
    </source>
</evidence>
<dbReference type="Proteomes" id="UP001519289">
    <property type="component" value="Unassembled WGS sequence"/>
</dbReference>
<keyword evidence="2" id="KW-1185">Reference proteome</keyword>
<dbReference type="RefSeq" id="WP_209464912.1">
    <property type="nucleotide sequence ID" value="NZ_JAGGLG010000001.1"/>
</dbReference>
<gene>
    <name evidence="1" type="ORF">J2Z79_000131</name>
</gene>
<evidence type="ECO:0000313" key="1">
    <source>
        <dbReference type="EMBL" id="MBP2016758.1"/>
    </source>
</evidence>
<proteinExistence type="predicted"/>
<accession>A0ABS4JMJ3</accession>
<organism evidence="1 2">
    <name type="scientific">Symbiobacterium terraclitae</name>
    <dbReference type="NCBI Taxonomy" id="557451"/>
    <lineage>
        <taxon>Bacteria</taxon>
        <taxon>Bacillati</taxon>
        <taxon>Bacillota</taxon>
        <taxon>Clostridia</taxon>
        <taxon>Eubacteriales</taxon>
        <taxon>Symbiobacteriaceae</taxon>
        <taxon>Symbiobacterium</taxon>
    </lineage>
</organism>
<dbReference type="EMBL" id="JAGGLG010000001">
    <property type="protein sequence ID" value="MBP2016758.1"/>
    <property type="molecule type" value="Genomic_DNA"/>
</dbReference>
<name>A0ABS4JMJ3_9FIRM</name>